<dbReference type="InterPro" id="IPR043779">
    <property type="entry name" value="DUF5721"/>
</dbReference>
<protein>
    <submittedName>
        <fullName evidence="1">Uncharacterized protein</fullName>
    </submittedName>
</protein>
<dbReference type="RefSeq" id="WP_022058311.1">
    <property type="nucleotide sequence ID" value="NZ_JBDMSD010000008.1"/>
</dbReference>
<evidence type="ECO:0000313" key="2">
    <source>
        <dbReference type="Proteomes" id="UP000283295"/>
    </source>
</evidence>
<reference evidence="1 2" key="1">
    <citation type="submission" date="2018-08" db="EMBL/GenBank/DDBJ databases">
        <title>A genome reference for cultivated species of the human gut microbiota.</title>
        <authorList>
            <person name="Zou Y."/>
            <person name="Xue W."/>
            <person name="Luo G."/>
        </authorList>
    </citation>
    <scope>NUCLEOTIDE SEQUENCE [LARGE SCALE GENOMIC DNA]</scope>
    <source>
        <strain evidence="1 2">AF22-21</strain>
    </source>
</reference>
<dbReference type="Pfam" id="PF18988">
    <property type="entry name" value="DUF5721"/>
    <property type="match status" value="1"/>
</dbReference>
<comment type="caution">
    <text evidence="1">The sequence shown here is derived from an EMBL/GenBank/DDBJ whole genome shotgun (WGS) entry which is preliminary data.</text>
</comment>
<dbReference type="OrthoDB" id="9787986at2"/>
<name>A0A3R6A0G3_9FIRM</name>
<accession>A0A3R6A0G3</accession>
<dbReference type="AlphaFoldDB" id="A0A3R6A0G3"/>
<dbReference type="EMBL" id="QRVK01000016">
    <property type="protein sequence ID" value="RGS42771.1"/>
    <property type="molecule type" value="Genomic_DNA"/>
</dbReference>
<evidence type="ECO:0000313" key="1">
    <source>
        <dbReference type="EMBL" id="RGS42771.1"/>
    </source>
</evidence>
<proteinExistence type="predicted"/>
<dbReference type="Proteomes" id="UP000283295">
    <property type="component" value="Unassembled WGS sequence"/>
</dbReference>
<sequence length="165" mass="19232">MLDITITETRDFVKKLLMENTFDHFLTMEAFVRSGITYSFDGRINKDFYDKEELEAMASTSYTTWENLRTHVYNVIRGKKLPLSFKIVLVLAQPDIMDMLEKNHLTIPVSDVANLTLNIYYDGMSIQLTSMATQNIFTMDKTLELVWDAEIREFLKKAGIYFTDN</sequence>
<gene>
    <name evidence="1" type="ORF">DWX94_07795</name>
</gene>
<organism evidence="1 2">
    <name type="scientific">Coprococcus eutactus</name>
    <dbReference type="NCBI Taxonomy" id="33043"/>
    <lineage>
        <taxon>Bacteria</taxon>
        <taxon>Bacillati</taxon>
        <taxon>Bacillota</taxon>
        <taxon>Clostridia</taxon>
        <taxon>Lachnospirales</taxon>
        <taxon>Lachnospiraceae</taxon>
        <taxon>Coprococcus</taxon>
    </lineage>
</organism>